<evidence type="ECO:0000259" key="1">
    <source>
        <dbReference type="Pfam" id="PF04069"/>
    </source>
</evidence>
<accession>A0A916SFI8</accession>
<evidence type="ECO:0000313" key="3">
    <source>
        <dbReference type="Proteomes" id="UP000606922"/>
    </source>
</evidence>
<keyword evidence="3" id="KW-1185">Reference proteome</keyword>
<protein>
    <submittedName>
        <fullName evidence="2">Amino acid ABC transporter, substrate binding protein</fullName>
    </submittedName>
</protein>
<name>A0A916SFI8_9MICO</name>
<dbReference type="Gene3D" id="3.40.190.10">
    <property type="entry name" value="Periplasmic binding protein-like II"/>
    <property type="match status" value="1"/>
</dbReference>
<dbReference type="GO" id="GO:0043190">
    <property type="term" value="C:ATP-binding cassette (ABC) transporter complex"/>
    <property type="evidence" value="ECO:0007669"/>
    <property type="project" value="InterPro"/>
</dbReference>
<dbReference type="Gene3D" id="3.40.190.120">
    <property type="entry name" value="Osmoprotection protein (prox), domain 2"/>
    <property type="match status" value="1"/>
</dbReference>
<comment type="caution">
    <text evidence="2">The sequence shown here is derived from an EMBL/GenBank/DDBJ whole genome shotgun (WGS) entry which is preliminary data.</text>
</comment>
<dbReference type="EMBL" id="BMGB01000001">
    <property type="protein sequence ID" value="GGA98341.1"/>
    <property type="molecule type" value="Genomic_DNA"/>
</dbReference>
<gene>
    <name evidence="2" type="ORF">GCM10010979_11030</name>
</gene>
<dbReference type="InterPro" id="IPR007210">
    <property type="entry name" value="ABC_Gly_betaine_transp_sub-bd"/>
</dbReference>
<dbReference type="SUPFAM" id="SSF53850">
    <property type="entry name" value="Periplasmic binding protein-like II"/>
    <property type="match status" value="1"/>
</dbReference>
<proteinExistence type="predicted"/>
<reference evidence="2" key="2">
    <citation type="submission" date="2020-09" db="EMBL/GenBank/DDBJ databases">
        <authorList>
            <person name="Sun Q."/>
            <person name="Zhou Y."/>
        </authorList>
    </citation>
    <scope>NUCLEOTIDE SEQUENCE</scope>
    <source>
        <strain evidence="2">CGMCC 1.12813</strain>
    </source>
</reference>
<dbReference type="GO" id="GO:0022857">
    <property type="term" value="F:transmembrane transporter activity"/>
    <property type="evidence" value="ECO:0007669"/>
    <property type="project" value="InterPro"/>
</dbReference>
<dbReference type="PROSITE" id="PS51257">
    <property type="entry name" value="PROKAR_LIPOPROTEIN"/>
    <property type="match status" value="1"/>
</dbReference>
<dbReference type="CDD" id="cd13606">
    <property type="entry name" value="PBP2_ProX_like"/>
    <property type="match status" value="1"/>
</dbReference>
<evidence type="ECO:0000313" key="2">
    <source>
        <dbReference type="EMBL" id="GGA98341.1"/>
    </source>
</evidence>
<dbReference type="Proteomes" id="UP000606922">
    <property type="component" value="Unassembled WGS sequence"/>
</dbReference>
<reference evidence="2" key="1">
    <citation type="journal article" date="2014" name="Int. J. Syst. Evol. Microbiol.">
        <title>Complete genome sequence of Corynebacterium casei LMG S-19264T (=DSM 44701T), isolated from a smear-ripened cheese.</title>
        <authorList>
            <consortium name="US DOE Joint Genome Institute (JGI-PGF)"/>
            <person name="Walter F."/>
            <person name="Albersmeier A."/>
            <person name="Kalinowski J."/>
            <person name="Ruckert C."/>
        </authorList>
    </citation>
    <scope>NUCLEOTIDE SEQUENCE</scope>
    <source>
        <strain evidence="2">CGMCC 1.12813</strain>
    </source>
</reference>
<sequence>MHSRVGIRILAGALAIGAAVTLSGCGATSADENNSGHGARITVGAHDTVENRILAQVYGQVLADHGYLVDYNEGVGDRAASIAALQSGRVDLVPETSGELLYAIDAAAFARSDDDIEEALPEAVESIKLRVLEAAPADKAVAFVVTEDFARNRQVASIGELAYFADDITIGADDGFQSERYGPGGLLSVYGVVGFDTRDLTDGGGTATLGALLTDSVQVAVIPAASPSILRNNLRVLADPKNLITAQNIVPLVNLTGDSPDVHQIVDPVSAVITTEELRVLNERATASATPSPETIAREWLVGKGLIRE</sequence>
<dbReference type="Pfam" id="PF04069">
    <property type="entry name" value="OpuAC"/>
    <property type="match status" value="1"/>
</dbReference>
<feature type="domain" description="ABC-type glycine betaine transport system substrate-binding" evidence="1">
    <location>
        <begin position="40"/>
        <end position="301"/>
    </location>
</feature>
<dbReference type="RefSeq" id="WP_188509660.1">
    <property type="nucleotide sequence ID" value="NZ_BMGB01000001.1"/>
</dbReference>
<dbReference type="AlphaFoldDB" id="A0A916SFI8"/>
<organism evidence="2 3">
    <name type="scientific">Conyzicola nivalis</name>
    <dbReference type="NCBI Taxonomy" id="1477021"/>
    <lineage>
        <taxon>Bacteria</taxon>
        <taxon>Bacillati</taxon>
        <taxon>Actinomycetota</taxon>
        <taxon>Actinomycetes</taxon>
        <taxon>Micrococcales</taxon>
        <taxon>Microbacteriaceae</taxon>
        <taxon>Conyzicola</taxon>
    </lineage>
</organism>